<comment type="caution">
    <text evidence="15">The sequence shown here is derived from an EMBL/GenBank/DDBJ whole genome shotgun (WGS) entry which is preliminary data.</text>
</comment>
<keyword evidence="8" id="KW-0156">Chromatin regulator</keyword>
<dbReference type="InterPro" id="IPR040706">
    <property type="entry name" value="Zf-MYST"/>
</dbReference>
<dbReference type="InterPro" id="IPR036388">
    <property type="entry name" value="WH-like_DNA-bd_sf"/>
</dbReference>
<evidence type="ECO:0000256" key="6">
    <source>
        <dbReference type="ARBA" id="ARBA00022771"/>
    </source>
</evidence>
<protein>
    <recommendedName>
        <fullName evidence="3 12">Histone acetyltransferase</fullName>
        <ecNumber evidence="3 12">2.3.1.48</ecNumber>
    </recommendedName>
</protein>
<keyword evidence="16" id="KW-1185">Reference proteome</keyword>
<feature type="compositionally biased region" description="Acidic residues" evidence="13">
    <location>
        <begin position="67"/>
        <end position="83"/>
    </location>
</feature>
<evidence type="ECO:0000256" key="1">
    <source>
        <dbReference type="ARBA" id="ARBA00004123"/>
    </source>
</evidence>
<evidence type="ECO:0000256" key="5">
    <source>
        <dbReference type="ARBA" id="ARBA00022723"/>
    </source>
</evidence>
<dbReference type="Pfam" id="PF01853">
    <property type="entry name" value="MOZ_SAS"/>
    <property type="match status" value="1"/>
</dbReference>
<evidence type="ECO:0000256" key="11">
    <source>
        <dbReference type="ARBA" id="ARBA00045805"/>
    </source>
</evidence>
<keyword evidence="15" id="KW-0012">Acyltransferase</keyword>
<dbReference type="Gene3D" id="3.30.40.10">
    <property type="entry name" value="Zinc/RING finger domain, C3HC4 (zinc finger)"/>
    <property type="match status" value="1"/>
</dbReference>
<feature type="region of interest" description="Disordered" evidence="13">
    <location>
        <begin position="1"/>
        <end position="83"/>
    </location>
</feature>
<evidence type="ECO:0000313" key="16">
    <source>
        <dbReference type="Proteomes" id="UP001447188"/>
    </source>
</evidence>
<dbReference type="PROSITE" id="PS51726">
    <property type="entry name" value="MYST_HAT"/>
    <property type="match status" value="1"/>
</dbReference>
<dbReference type="Gene3D" id="1.10.10.10">
    <property type="entry name" value="Winged helix-like DNA-binding domain superfamily/Winged helix DNA-binding domain"/>
    <property type="match status" value="1"/>
</dbReference>
<feature type="compositionally biased region" description="Acidic residues" evidence="13">
    <location>
        <begin position="39"/>
        <end position="53"/>
    </location>
</feature>
<keyword evidence="10 12" id="KW-0539">Nucleus</keyword>
<keyword evidence="7" id="KW-0862">Zinc</keyword>
<dbReference type="Gene3D" id="3.40.630.30">
    <property type="match status" value="1"/>
</dbReference>
<dbReference type="InterPro" id="IPR011011">
    <property type="entry name" value="Znf_FYVE_PHD"/>
</dbReference>
<dbReference type="SUPFAM" id="SSF55729">
    <property type="entry name" value="Acyl-CoA N-acyltransferases (Nat)"/>
    <property type="match status" value="1"/>
</dbReference>
<name>A0ABR3GIC1_9PEZI</name>
<dbReference type="InterPro" id="IPR016181">
    <property type="entry name" value="Acyl_CoA_acyltransferase"/>
</dbReference>
<keyword evidence="5" id="KW-0479">Metal-binding</keyword>
<organism evidence="15 16">
    <name type="scientific">Discina gigas</name>
    <dbReference type="NCBI Taxonomy" id="1032678"/>
    <lineage>
        <taxon>Eukaryota</taxon>
        <taxon>Fungi</taxon>
        <taxon>Dikarya</taxon>
        <taxon>Ascomycota</taxon>
        <taxon>Pezizomycotina</taxon>
        <taxon>Pezizomycetes</taxon>
        <taxon>Pezizales</taxon>
        <taxon>Discinaceae</taxon>
        <taxon>Discina</taxon>
    </lineage>
</organism>
<dbReference type="PANTHER" id="PTHR10615:SF161">
    <property type="entry name" value="HISTONE ACETYLTRANSFERASE KAT7"/>
    <property type="match status" value="1"/>
</dbReference>
<keyword evidence="4 15" id="KW-0808">Transferase</keyword>
<feature type="compositionally biased region" description="Polar residues" evidence="13">
    <location>
        <begin position="899"/>
        <end position="910"/>
    </location>
</feature>
<comment type="catalytic activity">
    <reaction evidence="12">
        <text>L-lysyl-[protein] + acetyl-CoA = N(6)-acetyl-L-lysyl-[protein] + CoA + H(+)</text>
        <dbReference type="Rhea" id="RHEA:45948"/>
        <dbReference type="Rhea" id="RHEA-COMP:9752"/>
        <dbReference type="Rhea" id="RHEA-COMP:10731"/>
        <dbReference type="ChEBI" id="CHEBI:15378"/>
        <dbReference type="ChEBI" id="CHEBI:29969"/>
        <dbReference type="ChEBI" id="CHEBI:57287"/>
        <dbReference type="ChEBI" id="CHEBI:57288"/>
        <dbReference type="ChEBI" id="CHEBI:61930"/>
        <dbReference type="EC" id="2.3.1.48"/>
    </reaction>
</comment>
<evidence type="ECO:0000256" key="10">
    <source>
        <dbReference type="ARBA" id="ARBA00023242"/>
    </source>
</evidence>
<evidence type="ECO:0000313" key="15">
    <source>
        <dbReference type="EMBL" id="KAL0635675.1"/>
    </source>
</evidence>
<feature type="region of interest" description="Disordered" evidence="13">
    <location>
        <begin position="857"/>
        <end position="954"/>
    </location>
</feature>
<reference evidence="15 16" key="1">
    <citation type="submission" date="2024-02" db="EMBL/GenBank/DDBJ databases">
        <title>Discinaceae phylogenomics.</title>
        <authorList>
            <person name="Dirks A.C."/>
            <person name="James T.Y."/>
        </authorList>
    </citation>
    <scope>NUCLEOTIDE SEQUENCE [LARGE SCALE GENOMIC DNA]</scope>
    <source>
        <strain evidence="15 16">ACD0624</strain>
    </source>
</reference>
<evidence type="ECO:0000256" key="3">
    <source>
        <dbReference type="ARBA" id="ARBA00013184"/>
    </source>
</evidence>
<dbReference type="Pfam" id="PF17772">
    <property type="entry name" value="zf-MYST"/>
    <property type="match status" value="1"/>
</dbReference>
<keyword evidence="9" id="KW-0007">Acetylation</keyword>
<dbReference type="CDD" id="cd15489">
    <property type="entry name" value="PHD_SF"/>
    <property type="match status" value="1"/>
</dbReference>
<feature type="compositionally biased region" description="Basic residues" evidence="13">
    <location>
        <begin position="25"/>
        <end position="34"/>
    </location>
</feature>
<dbReference type="InterPro" id="IPR013083">
    <property type="entry name" value="Znf_RING/FYVE/PHD"/>
</dbReference>
<evidence type="ECO:0000256" key="7">
    <source>
        <dbReference type="ARBA" id="ARBA00022833"/>
    </source>
</evidence>
<comment type="similarity">
    <text evidence="2 12">Belongs to the MYST (SAS/MOZ) family.</text>
</comment>
<dbReference type="InterPro" id="IPR019787">
    <property type="entry name" value="Znf_PHD-finger"/>
</dbReference>
<dbReference type="InterPro" id="IPR002717">
    <property type="entry name" value="HAT_MYST-type"/>
</dbReference>
<proteinExistence type="inferred from homology"/>
<sequence length="954" mass="105344">MAGSRGEVEDRSDSGSPAPSSQTRRSGRRARKRKRGEDDFGGGEDEEDEDEAAGDQSIGEDGSSASSDEDVDGEIWKGDEDEEVERPIKAICIHCDLDEDDDTSSQYEDPLECVICSAFSHAKCDRTANETGGVKSAADEGSGKWRCPTCAGSGAEPGNIQNPTTSQKGRSRRISTGKEDNSRSLRKRRADEMGEEEDGPVGTRRRKRIKEDKVRASGHVSDDQDGEYEIDDFQHMDGNDTGFPDIPGASSRKNRKLFLHANLHQDEQRDIKVTYKKTHRKFNLWISNLTPSKLAKIVSSPSKPSPSAPRPRKIIVTSSVRSVGARSTTAIVVTPVPSTKNTRPSVTPYYPAIYDDDKSKPYGGILTEAEADTAKTLPGTDDRARFDRAREEADDERNTRLKLSSSAISNGINGRGDKEKKGGASRIECIHFGEHEIDTWYAAPYPEEYSRNKVLWICEFCLKYMNSEYVGWRHKMKCDAKHPPGDEVYRDGSISVFEIDGRKNPVYCQNLCLLAKLFLGSKTLYYDVEPFLFYVMTEFNECGMHFVGYFSKEKRSTSQNNVSCILTLPIHQRKGYGNLLIAFSYLLSRAENKTGSPEKPFSDLGLVSYRNYWKLALCYELRHQKEPLTILEISERTGMTPDDIICGLETLHALVRDPVTGTYALRLDYKVFQAHIDKWEAKGYVKLNPGALIWTPFLMGRSQAMQLNDAPVSTIAPRAGETLSAIDEKTEVVGPAETTGDDGKDVPSVDHDPNGTVIFATGEAMDLDALQSVSQVLEEQDSKSETGQHTTILQDFPPTPKPATPNTKLGYEPPPFNKWSGPRSPAKSPMQDNNGLVIPPTRFEIVPSVPGLVLKKGRVASSTSMRGRKRTSMSPATPRGRTADTPKLRRGRTKLADTVTLNGANSPTQEQTREIRTSPAISAGTTQDDFQGGKSPDAVNLPMHLTNADAASEV</sequence>
<dbReference type="Proteomes" id="UP001447188">
    <property type="component" value="Unassembled WGS sequence"/>
</dbReference>
<comment type="subcellular location">
    <subcellularLocation>
        <location evidence="1 12">Nucleus</location>
    </subcellularLocation>
</comment>
<dbReference type="EC" id="2.3.1.48" evidence="3 12"/>
<dbReference type="EMBL" id="JBBBZM010000065">
    <property type="protein sequence ID" value="KAL0635675.1"/>
    <property type="molecule type" value="Genomic_DNA"/>
</dbReference>
<evidence type="ECO:0000256" key="8">
    <source>
        <dbReference type="ARBA" id="ARBA00022853"/>
    </source>
</evidence>
<feature type="compositionally biased region" description="Polar residues" evidence="13">
    <location>
        <begin position="919"/>
        <end position="929"/>
    </location>
</feature>
<dbReference type="InterPro" id="IPR050603">
    <property type="entry name" value="MYST_HAT"/>
</dbReference>
<evidence type="ECO:0000259" key="14">
    <source>
        <dbReference type="PROSITE" id="PS51726"/>
    </source>
</evidence>
<feature type="compositionally biased region" description="Polar residues" evidence="13">
    <location>
        <begin position="159"/>
        <end position="168"/>
    </location>
</feature>
<feature type="region of interest" description="Disordered" evidence="13">
    <location>
        <begin position="126"/>
        <end position="226"/>
    </location>
</feature>
<dbReference type="GO" id="GO:0061733">
    <property type="term" value="F:protein-lysine-acetyltransferase activity"/>
    <property type="evidence" value="ECO:0007669"/>
    <property type="project" value="UniProtKB-EC"/>
</dbReference>
<keyword evidence="6" id="KW-0863">Zinc-finger</keyword>
<evidence type="ECO:0000256" key="4">
    <source>
        <dbReference type="ARBA" id="ARBA00022679"/>
    </source>
</evidence>
<feature type="domain" description="MYST-type HAT" evidence="14">
    <location>
        <begin position="422"/>
        <end position="696"/>
    </location>
</feature>
<gene>
    <name evidence="15" type="primary">SAS3</name>
    <name evidence="15" type="ORF">Q9L58_005401</name>
</gene>
<evidence type="ECO:0000256" key="2">
    <source>
        <dbReference type="ARBA" id="ARBA00010107"/>
    </source>
</evidence>
<feature type="compositionally biased region" description="Basic and acidic residues" evidence="13">
    <location>
        <begin position="1"/>
        <end position="13"/>
    </location>
</feature>
<accession>A0ABR3GIC1</accession>
<dbReference type="SUPFAM" id="SSF57903">
    <property type="entry name" value="FYVE/PHD zinc finger"/>
    <property type="match status" value="1"/>
</dbReference>
<feature type="region of interest" description="Disordered" evidence="13">
    <location>
        <begin position="779"/>
        <end position="832"/>
    </location>
</feature>
<evidence type="ECO:0000256" key="13">
    <source>
        <dbReference type="SAM" id="MobiDB-lite"/>
    </source>
</evidence>
<dbReference type="Pfam" id="PF16866">
    <property type="entry name" value="PHD_4"/>
    <property type="match status" value="1"/>
</dbReference>
<evidence type="ECO:0000256" key="12">
    <source>
        <dbReference type="RuleBase" id="RU361211"/>
    </source>
</evidence>
<evidence type="ECO:0000256" key="9">
    <source>
        <dbReference type="ARBA" id="ARBA00022990"/>
    </source>
</evidence>
<dbReference type="PANTHER" id="PTHR10615">
    <property type="entry name" value="HISTONE ACETYLTRANSFERASE"/>
    <property type="match status" value="1"/>
</dbReference>
<dbReference type="Gene3D" id="3.30.60.60">
    <property type="entry name" value="N-acetyl transferase-like"/>
    <property type="match status" value="1"/>
</dbReference>
<comment type="function">
    <text evidence="11">Catalytic component of the NuA4 histone acetyltransferase (HAT) complex which is involved in epigenetic transcriptional activation of selected genes principally by acetylation of nucleosomal histones H4, H3, H2B, H2A and H2A variant H2A.Z. Acetylates histone H4 to form H4K5ac, H4K8ac, H4K12ac and H4K16ac, histone H3 to form H3K14ac, and histone H2A to form H2AK4ac and H2AK7ac. The NuA4 complex is involved in the DNA damage response and is required for chromosome segregation. The NuA4 complex plays a direct role in repair of DNA double-strand breaks (DSBs) through homologous recombination. Recruitment to promoters depends on H3K4me. Also acetylates non-histone proteins. In addition to protein acetyltransferase, can use different acyl-CoA substrates, such as 2-hydroxyisobutanoyl-CoA (2-hydroxyisobutyryl-CoA) or (2E)-butenoyl-CoA (crotonyl-CoA), and is able to mediate protein 2-hydroxyisobutyrylation and crotonylation, respectively.</text>
</comment>
<feature type="compositionally biased region" description="Polar residues" evidence="13">
    <location>
        <begin position="14"/>
        <end position="23"/>
    </location>
</feature>